<dbReference type="SUPFAM" id="SSF56672">
    <property type="entry name" value="DNA/RNA polymerases"/>
    <property type="match status" value="1"/>
</dbReference>
<organism evidence="3 4">
    <name type="scientific">Pleurodeles waltl</name>
    <name type="common">Iberian ribbed newt</name>
    <dbReference type="NCBI Taxonomy" id="8319"/>
    <lineage>
        <taxon>Eukaryota</taxon>
        <taxon>Metazoa</taxon>
        <taxon>Chordata</taxon>
        <taxon>Craniata</taxon>
        <taxon>Vertebrata</taxon>
        <taxon>Euteleostomi</taxon>
        <taxon>Amphibia</taxon>
        <taxon>Batrachia</taxon>
        <taxon>Caudata</taxon>
        <taxon>Salamandroidea</taxon>
        <taxon>Salamandridae</taxon>
        <taxon>Pleurodelinae</taxon>
        <taxon>Pleurodeles</taxon>
    </lineage>
</organism>
<dbReference type="AlphaFoldDB" id="A0AAV7SKM5"/>
<dbReference type="Pfam" id="PF17919">
    <property type="entry name" value="RT_RNaseH_2"/>
    <property type="match status" value="1"/>
</dbReference>
<evidence type="ECO:0000313" key="3">
    <source>
        <dbReference type="EMBL" id="KAJ1164638.1"/>
    </source>
</evidence>
<dbReference type="Gene3D" id="3.30.420.10">
    <property type="entry name" value="Ribonuclease H-like superfamily/Ribonuclease H"/>
    <property type="match status" value="1"/>
</dbReference>
<protein>
    <recommendedName>
        <fullName evidence="2">Reverse transcriptase/retrotransposon-derived protein RNase H-like domain-containing protein</fullName>
    </recommendedName>
</protein>
<evidence type="ECO:0000259" key="2">
    <source>
        <dbReference type="Pfam" id="PF17919"/>
    </source>
</evidence>
<feature type="compositionally biased region" description="Basic and acidic residues" evidence="1">
    <location>
        <begin position="420"/>
        <end position="440"/>
    </location>
</feature>
<feature type="compositionally biased region" description="Basic and acidic residues" evidence="1">
    <location>
        <begin position="353"/>
        <end position="377"/>
    </location>
</feature>
<dbReference type="Proteomes" id="UP001066276">
    <property type="component" value="Chromosome 4_2"/>
</dbReference>
<dbReference type="GO" id="GO:0003676">
    <property type="term" value="F:nucleic acid binding"/>
    <property type="evidence" value="ECO:0007669"/>
    <property type="project" value="InterPro"/>
</dbReference>
<feature type="compositionally biased region" description="Basic and acidic residues" evidence="1">
    <location>
        <begin position="447"/>
        <end position="468"/>
    </location>
</feature>
<feature type="domain" description="Reverse transcriptase/retrotransposon-derived protein RNase H-like" evidence="2">
    <location>
        <begin position="60"/>
        <end position="156"/>
    </location>
</feature>
<evidence type="ECO:0000313" key="4">
    <source>
        <dbReference type="Proteomes" id="UP001066276"/>
    </source>
</evidence>
<dbReference type="InterPro" id="IPR043128">
    <property type="entry name" value="Rev_trsase/Diguanyl_cyclase"/>
</dbReference>
<sequence>MKERITTILQMSPPKTRKEVRKFLGMVSYCRQWIPNLSTLAKLLLKLTQKDVQDEIMLKKDEMDAFIELKECMCRAPALGMPDYTKPFTLFCHKCDACSLSVLTQAHVGVNRPVAYFSATLDPVTAALQGCLRAAAAVGISLNQSEGIVMGHPVTVMVPHSVEILLTRSRTQHMTGARLTRYETGILGSPNVQLKRCTTLNPATFFPSENVEIENAEDIEHDFLQVTEFSPKPRPDIKDTRLEENDQIIFVDGSCLRDAAGILKAGYAVCTITGVLEASWLQGIYSAQEIEALKLPANNRKVPGTETERKEPESEQGETEAEEIFTEEDTVTPFEDNREEAPGADEGPISGEKAGEPSQRRAFPDTDDTGKEGEKLIDLPGEGDETEQRQIVPTLPEPVAGRSSENNAKRRQSISPVKSKTKETLNEDKRPDSKEKRKEVSIITTLNEEKDTAKEQDISEGESKGDAKFKRKSTKQKIFRSRMGIHSH</sequence>
<proteinExistence type="predicted"/>
<dbReference type="PANTHER" id="PTHR33064:SF37">
    <property type="entry name" value="RIBONUCLEASE H"/>
    <property type="match status" value="1"/>
</dbReference>
<feature type="compositionally biased region" description="Basic residues" evidence="1">
    <location>
        <begin position="469"/>
        <end position="488"/>
    </location>
</feature>
<name>A0AAV7SKM5_PLEWA</name>
<dbReference type="InterPro" id="IPR036397">
    <property type="entry name" value="RNaseH_sf"/>
</dbReference>
<dbReference type="InterPro" id="IPR041577">
    <property type="entry name" value="RT_RNaseH_2"/>
</dbReference>
<dbReference type="PANTHER" id="PTHR33064">
    <property type="entry name" value="POL PROTEIN"/>
    <property type="match status" value="1"/>
</dbReference>
<dbReference type="EMBL" id="JANPWB010000008">
    <property type="protein sequence ID" value="KAJ1164638.1"/>
    <property type="molecule type" value="Genomic_DNA"/>
</dbReference>
<dbReference type="InterPro" id="IPR051320">
    <property type="entry name" value="Viral_Replic_Matur_Polypro"/>
</dbReference>
<feature type="compositionally biased region" description="Acidic residues" evidence="1">
    <location>
        <begin position="314"/>
        <end position="330"/>
    </location>
</feature>
<dbReference type="FunFam" id="3.30.70.270:FF:000020">
    <property type="entry name" value="Transposon Tf2-6 polyprotein-like Protein"/>
    <property type="match status" value="1"/>
</dbReference>
<accession>A0AAV7SKM5</accession>
<feature type="region of interest" description="Disordered" evidence="1">
    <location>
        <begin position="299"/>
        <end position="488"/>
    </location>
</feature>
<dbReference type="Gene3D" id="3.10.20.370">
    <property type="match status" value="1"/>
</dbReference>
<gene>
    <name evidence="3" type="ORF">NDU88_005073</name>
</gene>
<reference evidence="3" key="1">
    <citation type="journal article" date="2022" name="bioRxiv">
        <title>Sequencing and chromosome-scale assembly of the giantPleurodeles waltlgenome.</title>
        <authorList>
            <person name="Brown T."/>
            <person name="Elewa A."/>
            <person name="Iarovenko S."/>
            <person name="Subramanian E."/>
            <person name="Araus A.J."/>
            <person name="Petzold A."/>
            <person name="Susuki M."/>
            <person name="Suzuki K.-i.T."/>
            <person name="Hayashi T."/>
            <person name="Toyoda A."/>
            <person name="Oliveira C."/>
            <person name="Osipova E."/>
            <person name="Leigh N.D."/>
            <person name="Simon A."/>
            <person name="Yun M.H."/>
        </authorList>
    </citation>
    <scope>NUCLEOTIDE SEQUENCE</scope>
    <source>
        <strain evidence="3">20211129_DDA</strain>
        <tissue evidence="3">Liver</tissue>
    </source>
</reference>
<evidence type="ECO:0000256" key="1">
    <source>
        <dbReference type="SAM" id="MobiDB-lite"/>
    </source>
</evidence>
<keyword evidence="4" id="KW-1185">Reference proteome</keyword>
<comment type="caution">
    <text evidence="3">The sequence shown here is derived from an EMBL/GenBank/DDBJ whole genome shotgun (WGS) entry which is preliminary data.</text>
</comment>
<dbReference type="GO" id="GO:0006259">
    <property type="term" value="P:DNA metabolic process"/>
    <property type="evidence" value="ECO:0007669"/>
    <property type="project" value="UniProtKB-ARBA"/>
</dbReference>
<dbReference type="InterPro" id="IPR043502">
    <property type="entry name" value="DNA/RNA_pol_sf"/>
</dbReference>
<dbReference type="Gene3D" id="3.30.70.270">
    <property type="match status" value="1"/>
</dbReference>